<dbReference type="SUPFAM" id="SSF53041">
    <property type="entry name" value="Resolvase-like"/>
    <property type="match status" value="1"/>
</dbReference>
<dbReference type="PROSITE" id="PS00397">
    <property type="entry name" value="RECOMBINASES_1"/>
    <property type="match status" value="1"/>
</dbReference>
<dbReference type="InterPro" id="IPR036162">
    <property type="entry name" value="Resolvase-like_N_sf"/>
</dbReference>
<dbReference type="InterPro" id="IPR006118">
    <property type="entry name" value="Recombinase_CS"/>
</dbReference>
<evidence type="ECO:0000313" key="7">
    <source>
        <dbReference type="EMBL" id="ETY72385.1"/>
    </source>
</evidence>
<feature type="domain" description="Resolvase/invertase-type recombinase catalytic" evidence="6">
    <location>
        <begin position="4"/>
        <end position="46"/>
    </location>
</feature>
<proteinExistence type="predicted"/>
<name>W4NCK6_9BIFI</name>
<dbReference type="GO" id="GO:0000150">
    <property type="term" value="F:DNA strand exchange activity"/>
    <property type="evidence" value="ECO:0007669"/>
    <property type="project" value="InterPro"/>
</dbReference>
<keyword evidence="1" id="KW-0229">DNA integration</keyword>
<dbReference type="Proteomes" id="UP000019155">
    <property type="component" value="Unassembled WGS sequence"/>
</dbReference>
<keyword evidence="8" id="KW-1185">Reference proteome</keyword>
<dbReference type="EMBL" id="AZMV01000001">
    <property type="protein sequence ID" value="ETY72385.1"/>
    <property type="molecule type" value="Genomic_DNA"/>
</dbReference>
<evidence type="ECO:0000256" key="1">
    <source>
        <dbReference type="ARBA" id="ARBA00022908"/>
    </source>
</evidence>
<dbReference type="PROSITE" id="PS51736">
    <property type="entry name" value="RECOMBINASES_3"/>
    <property type="match status" value="1"/>
</dbReference>
<evidence type="ECO:0000256" key="5">
    <source>
        <dbReference type="PROSITE-ProRule" id="PRU10137"/>
    </source>
</evidence>
<dbReference type="Gene3D" id="3.40.50.1390">
    <property type="entry name" value="Resolvase, N-terminal catalytic domain"/>
    <property type="match status" value="1"/>
</dbReference>
<dbReference type="GO" id="GO:0015074">
    <property type="term" value="P:DNA integration"/>
    <property type="evidence" value="ECO:0007669"/>
    <property type="project" value="UniProtKB-KW"/>
</dbReference>
<organism evidence="7 8">
    <name type="scientific">Bifidobacterium moukalabense DSM 27321</name>
    <dbReference type="NCBI Taxonomy" id="1435051"/>
    <lineage>
        <taxon>Bacteria</taxon>
        <taxon>Bacillati</taxon>
        <taxon>Actinomycetota</taxon>
        <taxon>Actinomycetes</taxon>
        <taxon>Bifidobacteriales</taxon>
        <taxon>Bifidobacteriaceae</taxon>
        <taxon>Bifidobacterium</taxon>
    </lineage>
</organism>
<feature type="active site" description="O-(5'-phospho-DNA)-serine intermediate" evidence="4 5">
    <location>
        <position position="12"/>
    </location>
</feature>
<keyword evidence="2" id="KW-0238">DNA-binding</keyword>
<keyword evidence="3" id="KW-0233">DNA recombination</keyword>
<dbReference type="PATRIC" id="fig|1435051.3.peg.395"/>
<evidence type="ECO:0000256" key="3">
    <source>
        <dbReference type="ARBA" id="ARBA00023172"/>
    </source>
</evidence>
<dbReference type="InterPro" id="IPR006119">
    <property type="entry name" value="Resolv_N"/>
</dbReference>
<gene>
    <name evidence="7" type="ORF">BMOU_0406</name>
</gene>
<dbReference type="GO" id="GO:0003677">
    <property type="term" value="F:DNA binding"/>
    <property type="evidence" value="ECO:0007669"/>
    <property type="project" value="UniProtKB-KW"/>
</dbReference>
<evidence type="ECO:0000256" key="2">
    <source>
        <dbReference type="ARBA" id="ARBA00023125"/>
    </source>
</evidence>
<dbReference type="Pfam" id="PF00239">
    <property type="entry name" value="Resolvase"/>
    <property type="match status" value="1"/>
</dbReference>
<dbReference type="AlphaFoldDB" id="W4NCK6"/>
<evidence type="ECO:0000313" key="8">
    <source>
        <dbReference type="Proteomes" id="UP000019155"/>
    </source>
</evidence>
<accession>W4NCK6</accession>
<comment type="caution">
    <text evidence="7">The sequence shown here is derived from an EMBL/GenBank/DDBJ whole genome shotgun (WGS) entry which is preliminary data.</text>
</comment>
<reference evidence="7 8" key="1">
    <citation type="journal article" date="2014" name="Genome Announc.">
        <title>The Genome Sequence of Bifidobacterium moukalabense DSM 27321 Highlights the Close Phylogenetic Relatedness with the Bifidobacterium dentium Taxon.</title>
        <authorList>
            <person name="Lugli G.A."/>
            <person name="Duranti S."/>
            <person name="Milani C."/>
            <person name="Turroni F."/>
            <person name="Viappiani A."/>
            <person name="Mangifesta M."/>
            <person name="van Sinderen D."/>
            <person name="Ventura M."/>
        </authorList>
    </citation>
    <scope>NUCLEOTIDE SEQUENCE [LARGE SCALE GENOMIC DNA]</scope>
    <source>
        <strain evidence="7 8">DSM 27321</strain>
    </source>
</reference>
<sequence length="46" mass="5088">MASMIYGYARVSTGDQTTDLRQDALVKAGRDRIFTDVATDTMCEGR</sequence>
<evidence type="ECO:0000256" key="4">
    <source>
        <dbReference type="PIRSR" id="PIRSR606118-50"/>
    </source>
</evidence>
<evidence type="ECO:0000259" key="6">
    <source>
        <dbReference type="PROSITE" id="PS51736"/>
    </source>
</evidence>
<protein>
    <submittedName>
        <fullName evidence="7">Putative DNA-invertase</fullName>
    </submittedName>
</protein>